<dbReference type="EMBL" id="JXJN01016820">
    <property type="status" value="NOT_ANNOTATED_CDS"/>
    <property type="molecule type" value="Genomic_DNA"/>
</dbReference>
<name>A0A1B0BMD2_9MUSC</name>
<keyword evidence="1" id="KW-1133">Transmembrane helix</keyword>
<accession>A0A1B0BMD2</accession>
<sequence>MPTIYLTITYNCMLHDDFVKIYGSNNENLKKSYQVRMHRVFAENLLIFGIGALIFTDYITSPEYGCYNNDLKSGIDFVTVYLSDIKRAVQVWRV</sequence>
<keyword evidence="1" id="KW-0472">Membrane</keyword>
<organism evidence="2 3">
    <name type="scientific">Glossina palpalis gambiensis</name>
    <dbReference type="NCBI Taxonomy" id="67801"/>
    <lineage>
        <taxon>Eukaryota</taxon>
        <taxon>Metazoa</taxon>
        <taxon>Ecdysozoa</taxon>
        <taxon>Arthropoda</taxon>
        <taxon>Hexapoda</taxon>
        <taxon>Insecta</taxon>
        <taxon>Pterygota</taxon>
        <taxon>Neoptera</taxon>
        <taxon>Endopterygota</taxon>
        <taxon>Diptera</taxon>
        <taxon>Brachycera</taxon>
        <taxon>Muscomorpha</taxon>
        <taxon>Hippoboscoidea</taxon>
        <taxon>Glossinidae</taxon>
        <taxon>Glossina</taxon>
    </lineage>
</organism>
<keyword evidence="3" id="KW-1185">Reference proteome</keyword>
<reference evidence="2" key="2">
    <citation type="submission" date="2020-05" db="UniProtKB">
        <authorList>
            <consortium name="EnsemblMetazoa"/>
        </authorList>
    </citation>
    <scope>IDENTIFICATION</scope>
    <source>
        <strain evidence="2">IAEA</strain>
    </source>
</reference>
<protein>
    <submittedName>
        <fullName evidence="2">Uncharacterized protein</fullName>
    </submittedName>
</protein>
<dbReference type="Proteomes" id="UP000092460">
    <property type="component" value="Unassembled WGS sequence"/>
</dbReference>
<evidence type="ECO:0000313" key="2">
    <source>
        <dbReference type="EnsemblMetazoa" id="GPPI034676-PA"/>
    </source>
</evidence>
<reference evidence="3" key="1">
    <citation type="submission" date="2015-01" db="EMBL/GenBank/DDBJ databases">
        <authorList>
            <person name="Aksoy S."/>
            <person name="Warren W."/>
            <person name="Wilson R.K."/>
        </authorList>
    </citation>
    <scope>NUCLEOTIDE SEQUENCE [LARGE SCALE GENOMIC DNA]</scope>
    <source>
        <strain evidence="3">IAEA</strain>
    </source>
</reference>
<dbReference type="AlphaFoldDB" id="A0A1B0BMD2"/>
<dbReference type="EnsemblMetazoa" id="GPPI034676-RA">
    <property type="protein sequence ID" value="GPPI034676-PA"/>
    <property type="gene ID" value="GPPI034676"/>
</dbReference>
<evidence type="ECO:0000313" key="3">
    <source>
        <dbReference type="Proteomes" id="UP000092460"/>
    </source>
</evidence>
<proteinExistence type="predicted"/>
<dbReference type="VEuPathDB" id="VectorBase:GPPI034676"/>
<feature type="transmembrane region" description="Helical" evidence="1">
    <location>
        <begin position="40"/>
        <end position="59"/>
    </location>
</feature>
<evidence type="ECO:0000256" key="1">
    <source>
        <dbReference type="SAM" id="Phobius"/>
    </source>
</evidence>
<keyword evidence="1" id="KW-0812">Transmembrane</keyword>